<feature type="domain" description="Glycosyl transferase CAP10" evidence="2">
    <location>
        <begin position="310"/>
        <end position="616"/>
    </location>
</feature>
<feature type="region of interest" description="Disordered" evidence="1">
    <location>
        <begin position="36"/>
        <end position="74"/>
    </location>
</feature>
<accession>A0A167YH52</accession>
<dbReference type="PANTHER" id="PTHR12203:SF104">
    <property type="entry name" value="PROTEIN CAP1, PUTATIVE (AFU_ORTHOLOGUE AFUA_1G05595)-RELATED"/>
    <property type="match status" value="1"/>
</dbReference>
<feature type="compositionally biased region" description="Basic and acidic residues" evidence="1">
    <location>
        <begin position="434"/>
        <end position="443"/>
    </location>
</feature>
<keyword evidence="4" id="KW-1185">Reference proteome</keyword>
<evidence type="ECO:0000259" key="2">
    <source>
        <dbReference type="SMART" id="SM00672"/>
    </source>
</evidence>
<reference evidence="3 4" key="1">
    <citation type="journal article" date="2016" name="Genome Biol. Evol.">
        <title>Divergent and convergent evolution of fungal pathogenicity.</title>
        <authorList>
            <person name="Shang Y."/>
            <person name="Xiao G."/>
            <person name="Zheng P."/>
            <person name="Cen K."/>
            <person name="Zhan S."/>
            <person name="Wang C."/>
        </authorList>
    </citation>
    <scope>NUCLEOTIDE SEQUENCE [LARGE SCALE GENOMIC DNA]</scope>
    <source>
        <strain evidence="3 4">ARSEF 7405</strain>
    </source>
</reference>
<dbReference type="AlphaFoldDB" id="A0A167YH52"/>
<dbReference type="VEuPathDB" id="FungiDB:AAP_03505"/>
<feature type="compositionally biased region" description="Basic and acidic residues" evidence="1">
    <location>
        <begin position="38"/>
        <end position="52"/>
    </location>
</feature>
<dbReference type="OrthoDB" id="541052at2759"/>
<dbReference type="InterPro" id="IPR051091">
    <property type="entry name" value="O-Glucosyltr/Glycosyltrsf_90"/>
</dbReference>
<organism evidence="3 4">
    <name type="scientific">Ascosphaera apis ARSEF 7405</name>
    <dbReference type="NCBI Taxonomy" id="392613"/>
    <lineage>
        <taxon>Eukaryota</taxon>
        <taxon>Fungi</taxon>
        <taxon>Dikarya</taxon>
        <taxon>Ascomycota</taxon>
        <taxon>Pezizomycotina</taxon>
        <taxon>Eurotiomycetes</taxon>
        <taxon>Eurotiomycetidae</taxon>
        <taxon>Onygenales</taxon>
        <taxon>Ascosphaeraceae</taxon>
        <taxon>Ascosphaera</taxon>
    </lineage>
</organism>
<sequence length="617" mass="72853">MRSRQFFLVGILALIFLSIWFIQTNRDRLDIGLPPFKPRVDSDEQRKQDRPEVVPPASEFPLEGPLGGTSDSDHPIEQLIKQSANKFNQRKEKQSKTLKDAVEEYQRRYSMPPPPHFDVWFRLAKEKNVRIIDDYDTIYHSLLPFWGLKPSTIRERAREIISYRRQVTGMMIREKKITKCERRDEEKHWFPEALEGMTVNFLEWLPDMDLAFNINDEPRIVIPSDELNTLHQRGVQEIMKLAGETELKGFSSRPKDVNKGDRWYDANFKSFRFNRYDRQRTWEICRMSCPADSPARSIDDDVEDVTESYRFTDLGFVKNDTAHTDICLTPSLQRTFGLFERPNALDLSHVLMPMFSQSKISSFQDILYPSPWYWNNQVTYFEEQDREWDSKEDSLYWRGTTTGGFSKAGGWRRHHRQIFVGRVNGLTRANVLEPKPKEPEAAEQKSNAATTIEKRDDSSNNDTYWQISKRPRDDYRDLFNVKFTEIKHCDPDDCDAQQKYFEIANREQPSRAWSFRHLMDIDGHGFSGRFYSFLNSNSLPHKLAMFREWHNEWIAPWVHYIPLSHHGDEHVEVMRWLSRDKQGMLRARQLAQQGKDAARYARVIDDNRALLGYTLKE</sequence>
<dbReference type="PANTHER" id="PTHR12203">
    <property type="entry name" value="KDEL LYS-ASP-GLU-LEU CONTAINING - RELATED"/>
    <property type="match status" value="1"/>
</dbReference>
<dbReference type="EMBL" id="AZGZ01000014">
    <property type="protein sequence ID" value="KZZ91335.1"/>
    <property type="molecule type" value="Genomic_DNA"/>
</dbReference>
<proteinExistence type="predicted"/>
<gene>
    <name evidence="3" type="ORF">AAP_03505</name>
</gene>
<comment type="caution">
    <text evidence="3">The sequence shown here is derived from an EMBL/GenBank/DDBJ whole genome shotgun (WGS) entry which is preliminary data.</text>
</comment>
<feature type="region of interest" description="Disordered" evidence="1">
    <location>
        <begin position="434"/>
        <end position="463"/>
    </location>
</feature>
<protein>
    <submittedName>
        <fullName evidence="3">Lipopolysaccharide-modifying protein</fullName>
    </submittedName>
</protein>
<dbReference type="Proteomes" id="UP000242877">
    <property type="component" value="Unassembled WGS sequence"/>
</dbReference>
<evidence type="ECO:0000256" key="1">
    <source>
        <dbReference type="SAM" id="MobiDB-lite"/>
    </source>
</evidence>
<dbReference type="InterPro" id="IPR006598">
    <property type="entry name" value="CAP10"/>
</dbReference>
<dbReference type="SMART" id="SM00672">
    <property type="entry name" value="CAP10"/>
    <property type="match status" value="1"/>
</dbReference>
<evidence type="ECO:0000313" key="3">
    <source>
        <dbReference type="EMBL" id="KZZ91335.1"/>
    </source>
</evidence>
<evidence type="ECO:0000313" key="4">
    <source>
        <dbReference type="Proteomes" id="UP000242877"/>
    </source>
</evidence>
<name>A0A167YH52_9EURO</name>